<dbReference type="PANTHER" id="PTHR13887:SF41">
    <property type="entry name" value="THIOREDOXIN SUPERFAMILY PROTEIN"/>
    <property type="match status" value="1"/>
</dbReference>
<feature type="domain" description="DSBA-like thioredoxin" evidence="1">
    <location>
        <begin position="2"/>
        <end position="187"/>
    </location>
</feature>
<dbReference type="OrthoDB" id="9799122at2"/>
<protein>
    <submittedName>
        <fullName evidence="2">DsbA family oxidoreductase</fullName>
    </submittedName>
</protein>
<dbReference type="PANTHER" id="PTHR13887">
    <property type="entry name" value="GLUTATHIONE S-TRANSFERASE KAPPA"/>
    <property type="match status" value="1"/>
</dbReference>
<comment type="caution">
    <text evidence="2">The sequence shown here is derived from an EMBL/GenBank/DDBJ whole genome shotgun (WGS) entry which is preliminary data.</text>
</comment>
<accession>A0A4U1D913</accession>
<dbReference type="CDD" id="cd03024">
    <property type="entry name" value="DsbA_FrnE"/>
    <property type="match status" value="1"/>
</dbReference>
<dbReference type="AlphaFoldDB" id="A0A4U1D913"/>
<dbReference type="EMBL" id="SWBM01000001">
    <property type="protein sequence ID" value="TKC19039.1"/>
    <property type="molecule type" value="Genomic_DNA"/>
</dbReference>
<evidence type="ECO:0000259" key="1">
    <source>
        <dbReference type="Pfam" id="PF01323"/>
    </source>
</evidence>
<evidence type="ECO:0000313" key="3">
    <source>
        <dbReference type="Proteomes" id="UP000307756"/>
    </source>
</evidence>
<sequence>MGKKRLDDAIKQINAPVEVTYRCFQLDPTMGTDIKENMHELLAKKYGMSIEQAVASNQNMTKLAKEVGLDYHMDTLILTNTFDAHRLTMFAKTKGLMAEMTERILHAYFTESKHIGEHETLIELAVEVGLNREEVAYMLASDAMTDEVRADQRLAQQYGIRAVPFFLLNKKYALTGAQPTDVMIQALEKVLAEQ</sequence>
<name>A0A4U1D913_9BACI</name>
<proteinExistence type="predicted"/>
<dbReference type="Proteomes" id="UP000307756">
    <property type="component" value="Unassembled WGS sequence"/>
</dbReference>
<evidence type="ECO:0000313" key="2">
    <source>
        <dbReference type="EMBL" id="TKC19039.1"/>
    </source>
</evidence>
<dbReference type="InterPro" id="IPR001853">
    <property type="entry name" value="DSBA-like_thioredoxin_dom"/>
</dbReference>
<dbReference type="GO" id="GO:0016491">
    <property type="term" value="F:oxidoreductase activity"/>
    <property type="evidence" value="ECO:0007669"/>
    <property type="project" value="InterPro"/>
</dbReference>
<organism evidence="2 3">
    <name type="scientific">Robertmurraya kyonggiensis</name>
    <dbReference type="NCBI Taxonomy" id="1037680"/>
    <lineage>
        <taxon>Bacteria</taxon>
        <taxon>Bacillati</taxon>
        <taxon>Bacillota</taxon>
        <taxon>Bacilli</taxon>
        <taxon>Bacillales</taxon>
        <taxon>Bacillaceae</taxon>
        <taxon>Robertmurraya</taxon>
    </lineage>
</organism>
<dbReference type="Pfam" id="PF01323">
    <property type="entry name" value="DSBA"/>
    <property type="match status" value="1"/>
</dbReference>
<dbReference type="InterPro" id="IPR036249">
    <property type="entry name" value="Thioredoxin-like_sf"/>
</dbReference>
<reference evidence="2 3" key="1">
    <citation type="journal article" date="2011" name="J. Microbiol.">
        <title>Bacillus kyonggiensis sp. nov., isolated from soil of a lettuce field.</title>
        <authorList>
            <person name="Dong K."/>
            <person name="Lee S."/>
        </authorList>
    </citation>
    <scope>NUCLEOTIDE SEQUENCE [LARGE SCALE GENOMIC DNA]</scope>
    <source>
        <strain evidence="2 3">NB22</strain>
    </source>
</reference>
<dbReference type="Gene3D" id="3.40.30.10">
    <property type="entry name" value="Glutaredoxin"/>
    <property type="match status" value="1"/>
</dbReference>
<dbReference type="RefSeq" id="WP_136829808.1">
    <property type="nucleotide sequence ID" value="NZ_SWBM01000001.1"/>
</dbReference>
<dbReference type="SUPFAM" id="SSF52833">
    <property type="entry name" value="Thioredoxin-like"/>
    <property type="match status" value="1"/>
</dbReference>
<keyword evidence="3" id="KW-1185">Reference proteome</keyword>
<gene>
    <name evidence="2" type="ORF">FA727_05705</name>
</gene>